<dbReference type="Proteomes" id="UP000002051">
    <property type="component" value="Chromosome 8"/>
</dbReference>
<protein>
    <submittedName>
        <fullName evidence="1">Cytochrome P450 family protein</fullName>
    </submittedName>
</protein>
<dbReference type="SUPFAM" id="SSF48264">
    <property type="entry name" value="Cytochrome P450"/>
    <property type="match status" value="1"/>
</dbReference>
<dbReference type="eggNOG" id="KOG0156">
    <property type="taxonomic scope" value="Eukaryota"/>
</dbReference>
<gene>
    <name evidence="1" type="ordered locus">MTR_8g075500</name>
</gene>
<dbReference type="GO" id="GO:0020037">
    <property type="term" value="F:heme binding"/>
    <property type="evidence" value="ECO:0007669"/>
    <property type="project" value="InterPro"/>
</dbReference>
<organism evidence="1 3">
    <name type="scientific">Medicago truncatula</name>
    <name type="common">Barrel medic</name>
    <name type="synonym">Medicago tribuloides</name>
    <dbReference type="NCBI Taxonomy" id="3880"/>
    <lineage>
        <taxon>Eukaryota</taxon>
        <taxon>Viridiplantae</taxon>
        <taxon>Streptophyta</taxon>
        <taxon>Embryophyta</taxon>
        <taxon>Tracheophyta</taxon>
        <taxon>Spermatophyta</taxon>
        <taxon>Magnoliopsida</taxon>
        <taxon>eudicotyledons</taxon>
        <taxon>Gunneridae</taxon>
        <taxon>Pentapetalae</taxon>
        <taxon>rosids</taxon>
        <taxon>fabids</taxon>
        <taxon>Fabales</taxon>
        <taxon>Fabaceae</taxon>
        <taxon>Papilionoideae</taxon>
        <taxon>50 kb inversion clade</taxon>
        <taxon>NPAAA clade</taxon>
        <taxon>Hologalegina</taxon>
        <taxon>IRL clade</taxon>
        <taxon>Trifolieae</taxon>
        <taxon>Medicago</taxon>
    </lineage>
</organism>
<dbReference type="EnsemblPlants" id="AET03773">
    <property type="protein sequence ID" value="AET03773"/>
    <property type="gene ID" value="MTR_8g075500"/>
</dbReference>
<reference evidence="1 3" key="2">
    <citation type="journal article" date="2014" name="BMC Genomics">
        <title>An improved genome release (version Mt4.0) for the model legume Medicago truncatula.</title>
        <authorList>
            <person name="Tang H."/>
            <person name="Krishnakumar V."/>
            <person name="Bidwell S."/>
            <person name="Rosen B."/>
            <person name="Chan A."/>
            <person name="Zhou S."/>
            <person name="Gentzbittel L."/>
            <person name="Childs K.L."/>
            <person name="Yandell M."/>
            <person name="Gundlach H."/>
            <person name="Mayer K.F."/>
            <person name="Schwartz D.C."/>
            <person name="Town C.D."/>
        </authorList>
    </citation>
    <scope>GENOME REANNOTATION</scope>
    <source>
        <strain evidence="2 3">cv. Jemalong A17</strain>
    </source>
</reference>
<proteinExistence type="predicted"/>
<dbReference type="AlphaFoldDB" id="G7LC23"/>
<reference evidence="2" key="3">
    <citation type="submission" date="2015-04" db="UniProtKB">
        <authorList>
            <consortium name="EnsemblPlants"/>
        </authorList>
    </citation>
    <scope>IDENTIFICATION</scope>
    <source>
        <strain evidence="2">cv. Jemalong A17</strain>
    </source>
</reference>
<evidence type="ECO:0000313" key="1">
    <source>
        <dbReference type="EMBL" id="AET03773.1"/>
    </source>
</evidence>
<accession>G7LC23</accession>
<reference evidence="1 3" key="1">
    <citation type="journal article" date="2011" name="Nature">
        <title>The Medicago genome provides insight into the evolution of rhizobial symbioses.</title>
        <authorList>
            <person name="Young N.D."/>
            <person name="Debelle F."/>
            <person name="Oldroyd G.E."/>
            <person name="Geurts R."/>
            <person name="Cannon S.B."/>
            <person name="Udvardi M.K."/>
            <person name="Benedito V.A."/>
            <person name="Mayer K.F."/>
            <person name="Gouzy J."/>
            <person name="Schoof H."/>
            <person name="Van de Peer Y."/>
            <person name="Proost S."/>
            <person name="Cook D.R."/>
            <person name="Meyers B.C."/>
            <person name="Spannagl M."/>
            <person name="Cheung F."/>
            <person name="De Mita S."/>
            <person name="Krishnakumar V."/>
            <person name="Gundlach H."/>
            <person name="Zhou S."/>
            <person name="Mudge J."/>
            <person name="Bharti A.K."/>
            <person name="Murray J.D."/>
            <person name="Naoumkina M.A."/>
            <person name="Rosen B."/>
            <person name="Silverstein K.A."/>
            <person name="Tang H."/>
            <person name="Rombauts S."/>
            <person name="Zhao P.X."/>
            <person name="Zhou P."/>
            <person name="Barbe V."/>
            <person name="Bardou P."/>
            <person name="Bechner M."/>
            <person name="Bellec A."/>
            <person name="Berger A."/>
            <person name="Berges H."/>
            <person name="Bidwell S."/>
            <person name="Bisseling T."/>
            <person name="Choisne N."/>
            <person name="Couloux A."/>
            <person name="Denny R."/>
            <person name="Deshpande S."/>
            <person name="Dai X."/>
            <person name="Doyle J.J."/>
            <person name="Dudez A.M."/>
            <person name="Farmer A.D."/>
            <person name="Fouteau S."/>
            <person name="Franken C."/>
            <person name="Gibelin C."/>
            <person name="Gish J."/>
            <person name="Goldstein S."/>
            <person name="Gonzalez A.J."/>
            <person name="Green P.J."/>
            <person name="Hallab A."/>
            <person name="Hartog M."/>
            <person name="Hua A."/>
            <person name="Humphray S.J."/>
            <person name="Jeong D.H."/>
            <person name="Jing Y."/>
            <person name="Jocker A."/>
            <person name="Kenton S.M."/>
            <person name="Kim D.J."/>
            <person name="Klee K."/>
            <person name="Lai H."/>
            <person name="Lang C."/>
            <person name="Lin S."/>
            <person name="Macmil S.L."/>
            <person name="Magdelenat G."/>
            <person name="Matthews L."/>
            <person name="McCorrison J."/>
            <person name="Monaghan E.L."/>
            <person name="Mun J.H."/>
            <person name="Najar F.Z."/>
            <person name="Nicholson C."/>
            <person name="Noirot C."/>
            <person name="O'Bleness M."/>
            <person name="Paule C.R."/>
            <person name="Poulain J."/>
            <person name="Prion F."/>
            <person name="Qin B."/>
            <person name="Qu C."/>
            <person name="Retzel E.F."/>
            <person name="Riddle C."/>
            <person name="Sallet E."/>
            <person name="Samain S."/>
            <person name="Samson N."/>
            <person name="Sanders I."/>
            <person name="Saurat O."/>
            <person name="Scarpelli C."/>
            <person name="Schiex T."/>
            <person name="Segurens B."/>
            <person name="Severin A.J."/>
            <person name="Sherrier D.J."/>
            <person name="Shi R."/>
            <person name="Sims S."/>
            <person name="Singer S.R."/>
            <person name="Sinharoy S."/>
            <person name="Sterck L."/>
            <person name="Viollet A."/>
            <person name="Wang B.B."/>
            <person name="Wang K."/>
            <person name="Wang M."/>
            <person name="Wang X."/>
            <person name="Warfsmann J."/>
            <person name="Weissenbach J."/>
            <person name="White D.D."/>
            <person name="White J.D."/>
            <person name="Wiley G.B."/>
            <person name="Wincker P."/>
            <person name="Xing Y."/>
            <person name="Yang L."/>
            <person name="Yao Z."/>
            <person name="Ying F."/>
            <person name="Zhai J."/>
            <person name="Zhou L."/>
            <person name="Zuber A."/>
            <person name="Denarie J."/>
            <person name="Dixon R.A."/>
            <person name="May G.D."/>
            <person name="Schwartz D.C."/>
            <person name="Rogers J."/>
            <person name="Quetier F."/>
            <person name="Town C.D."/>
            <person name="Roe B.A."/>
        </authorList>
    </citation>
    <scope>NUCLEOTIDE SEQUENCE [LARGE SCALE GENOMIC DNA]</scope>
    <source>
        <strain evidence="1">A17</strain>
        <strain evidence="2 3">cv. Jemalong A17</strain>
    </source>
</reference>
<dbReference type="EMBL" id="CM001224">
    <property type="protein sequence ID" value="AET03773.1"/>
    <property type="molecule type" value="Genomic_DNA"/>
</dbReference>
<dbReference type="GO" id="GO:0004497">
    <property type="term" value="F:monooxygenase activity"/>
    <property type="evidence" value="ECO:0007669"/>
    <property type="project" value="InterPro"/>
</dbReference>
<dbReference type="InterPro" id="IPR036396">
    <property type="entry name" value="Cyt_P450_sf"/>
</dbReference>
<dbReference type="GO" id="GO:0016705">
    <property type="term" value="F:oxidoreductase activity, acting on paired donors, with incorporation or reduction of molecular oxygen"/>
    <property type="evidence" value="ECO:0007669"/>
    <property type="project" value="InterPro"/>
</dbReference>
<evidence type="ECO:0000313" key="3">
    <source>
        <dbReference type="Proteomes" id="UP000002051"/>
    </source>
</evidence>
<dbReference type="Gene3D" id="1.10.630.10">
    <property type="entry name" value="Cytochrome P450"/>
    <property type="match status" value="1"/>
</dbReference>
<dbReference type="PANTHER" id="PTHR47949">
    <property type="entry name" value="CYTOCHROME P450 703A2-RELATED-RELATED"/>
    <property type="match status" value="1"/>
</dbReference>
<name>G7LC23_MEDTR</name>
<dbReference type="STRING" id="3880.G7LC23"/>
<dbReference type="GO" id="GO:0005506">
    <property type="term" value="F:iron ion binding"/>
    <property type="evidence" value="ECO:0007669"/>
    <property type="project" value="InterPro"/>
</dbReference>
<dbReference type="eggNOG" id="KOG1520">
    <property type="taxonomic scope" value="Eukaryota"/>
</dbReference>
<dbReference type="PaxDb" id="3880-AET03773"/>
<dbReference type="PANTHER" id="PTHR47949:SF4">
    <property type="entry name" value="TYROSINE N-MONOOXYGENASE"/>
    <property type="match status" value="1"/>
</dbReference>
<dbReference type="Pfam" id="PF00067">
    <property type="entry name" value="p450"/>
    <property type="match status" value="1"/>
</dbReference>
<dbReference type="InterPro" id="IPR001128">
    <property type="entry name" value="Cyt_P450"/>
</dbReference>
<dbReference type="OMA" id="HESDIMQ"/>
<dbReference type="InterPro" id="IPR051382">
    <property type="entry name" value="CYP450_AA/FA_Hydroxylases"/>
</dbReference>
<evidence type="ECO:0000313" key="2">
    <source>
        <dbReference type="EnsemblPlants" id="AET03773"/>
    </source>
</evidence>
<dbReference type="SUPFAM" id="SSF63829">
    <property type="entry name" value="Calcium-dependent phosphotriesterase"/>
    <property type="match status" value="1"/>
</dbReference>
<sequence>MINQPELLRKSIEELDNVVGKGRLVQEIDIPKLDYVKTCAKEAFRCHPISDFNVPQCQWKTQFLQQKQKMEDAVVGNYYIPKGSYVVLRRQGLGMNPRIWTRPLEFKPKRHFKTNGSNLNLGYPTLNVVMMLHAFTWSMPPGYSSIDLSESHGGTTKVKPLVALTEPRFFLVCMNGWIKRITVNESVVEDWVNTDGRPLGLAFDGNGQLIVADAHKKSTR</sequence>
<keyword evidence="3" id="KW-1185">Reference proteome</keyword>
<dbReference type="HOGENOM" id="CLU_1257747_0_0_1"/>